<dbReference type="PANTHER" id="PTHR34297:SF3">
    <property type="entry name" value="ALKALINE SHOCK PROTEIN 23"/>
    <property type="match status" value="1"/>
</dbReference>
<sequence>MSERAEQRQGSPLDSERGTTTIEDAVVKRIAGRAANEVEGIHMGGNAARGAGGLLGRATGSSGDETRGVSVEVGRIETAVDLTMAVDYDRNILQVVGRVREKVEERIRSLTGLRITELNVTVSDILFPDGGGGQSGRRGELAAGGSSDDDSEDDTAPVRPREPVSRERTGREDVHVEGTPVDEGETAELRLGEDVRKRSSGERGEGRGERGGEGRRDR</sequence>
<comment type="similarity">
    <text evidence="1">Belongs to the asp23 family.</text>
</comment>
<accession>A0A6G8Q1K9</accession>
<evidence type="ECO:0000313" key="3">
    <source>
        <dbReference type="EMBL" id="QIN80300.1"/>
    </source>
</evidence>
<keyword evidence="4" id="KW-1185">Reference proteome</keyword>
<dbReference type="AlphaFoldDB" id="A0A6G8Q1K9"/>
<dbReference type="Pfam" id="PF03780">
    <property type="entry name" value="Asp23"/>
    <property type="match status" value="1"/>
</dbReference>
<organism evidence="3 4">
    <name type="scientific">Rubrobacter marinus</name>
    <dbReference type="NCBI Taxonomy" id="2653852"/>
    <lineage>
        <taxon>Bacteria</taxon>
        <taxon>Bacillati</taxon>
        <taxon>Actinomycetota</taxon>
        <taxon>Rubrobacteria</taxon>
        <taxon>Rubrobacterales</taxon>
        <taxon>Rubrobacteraceae</taxon>
        <taxon>Rubrobacter</taxon>
    </lineage>
</organism>
<evidence type="ECO:0000313" key="4">
    <source>
        <dbReference type="Proteomes" id="UP000502706"/>
    </source>
</evidence>
<dbReference type="PANTHER" id="PTHR34297">
    <property type="entry name" value="HYPOTHETICAL CYTOSOLIC PROTEIN-RELATED"/>
    <property type="match status" value="1"/>
</dbReference>
<evidence type="ECO:0000256" key="1">
    <source>
        <dbReference type="ARBA" id="ARBA00005721"/>
    </source>
</evidence>
<dbReference type="EMBL" id="CP045121">
    <property type="protein sequence ID" value="QIN80300.1"/>
    <property type="molecule type" value="Genomic_DNA"/>
</dbReference>
<gene>
    <name evidence="3" type="ORF">GBA65_19240</name>
</gene>
<name>A0A6G8Q1K9_9ACTN</name>
<reference evidence="3 4" key="1">
    <citation type="submission" date="2019-10" db="EMBL/GenBank/DDBJ databases">
        <title>Rubrobacter sp nov SCSIO 52915 isolated from a deep-sea sediment in the South China Sea.</title>
        <authorList>
            <person name="Chen R.W."/>
        </authorList>
    </citation>
    <scope>NUCLEOTIDE SEQUENCE [LARGE SCALE GENOMIC DNA]</scope>
    <source>
        <strain evidence="3 4">SCSIO 52915</strain>
    </source>
</reference>
<feature type="region of interest" description="Disordered" evidence="2">
    <location>
        <begin position="127"/>
        <end position="218"/>
    </location>
</feature>
<dbReference type="Proteomes" id="UP000502706">
    <property type="component" value="Chromosome"/>
</dbReference>
<feature type="compositionally biased region" description="Basic and acidic residues" evidence="2">
    <location>
        <begin position="187"/>
        <end position="218"/>
    </location>
</feature>
<dbReference type="RefSeq" id="WP_166397971.1">
    <property type="nucleotide sequence ID" value="NZ_CP045121.1"/>
</dbReference>
<feature type="compositionally biased region" description="Basic and acidic residues" evidence="2">
    <location>
        <begin position="159"/>
        <end position="176"/>
    </location>
</feature>
<protein>
    <submittedName>
        <fullName evidence="3">Asp23/Gls24 family envelope stress response protein</fullName>
    </submittedName>
</protein>
<feature type="region of interest" description="Disordered" evidence="2">
    <location>
        <begin position="1"/>
        <end position="22"/>
    </location>
</feature>
<feature type="compositionally biased region" description="Polar residues" evidence="2">
    <location>
        <begin position="8"/>
        <end position="22"/>
    </location>
</feature>
<proteinExistence type="inferred from homology"/>
<dbReference type="InterPro" id="IPR005531">
    <property type="entry name" value="Asp23"/>
</dbReference>
<evidence type="ECO:0000256" key="2">
    <source>
        <dbReference type="SAM" id="MobiDB-lite"/>
    </source>
</evidence>
<dbReference type="KEGG" id="rmar:GBA65_19240"/>